<feature type="compositionally biased region" description="Low complexity" evidence="6">
    <location>
        <begin position="359"/>
        <end position="375"/>
    </location>
</feature>
<name>A0A1J5S3D6_9ZZZZ</name>
<dbReference type="SUPFAM" id="SSF52540">
    <property type="entry name" value="P-loop containing nucleoside triphosphate hydrolases"/>
    <property type="match status" value="1"/>
</dbReference>
<dbReference type="PANTHER" id="PTHR37937">
    <property type="entry name" value="CONJUGATIVE TRANSFER: DNA TRANSPORT"/>
    <property type="match status" value="1"/>
</dbReference>
<dbReference type="GO" id="GO:0005886">
    <property type="term" value="C:plasma membrane"/>
    <property type="evidence" value="ECO:0007669"/>
    <property type="project" value="UniProtKB-SubCell"/>
</dbReference>
<dbReference type="InterPro" id="IPR019476">
    <property type="entry name" value="T4SS_TraD_DNA-bd"/>
</dbReference>
<dbReference type="CDD" id="cd01127">
    <property type="entry name" value="TrwB_TraG_TraD_VirD4"/>
    <property type="match status" value="1"/>
</dbReference>
<organism evidence="8">
    <name type="scientific">mine drainage metagenome</name>
    <dbReference type="NCBI Taxonomy" id="410659"/>
    <lineage>
        <taxon>unclassified sequences</taxon>
        <taxon>metagenomes</taxon>
        <taxon>ecological metagenomes</taxon>
    </lineage>
</organism>
<evidence type="ECO:0000256" key="4">
    <source>
        <dbReference type="ARBA" id="ARBA00022989"/>
    </source>
</evidence>
<accession>A0A1J5S3D6</accession>
<evidence type="ECO:0000256" key="2">
    <source>
        <dbReference type="ARBA" id="ARBA00022475"/>
    </source>
</evidence>
<evidence type="ECO:0000256" key="5">
    <source>
        <dbReference type="ARBA" id="ARBA00023136"/>
    </source>
</evidence>
<comment type="caution">
    <text evidence="8">The sequence shown here is derived from an EMBL/GenBank/DDBJ whole genome shotgun (WGS) entry which is preliminary data.</text>
</comment>
<keyword evidence="2" id="KW-1003">Cell membrane</keyword>
<keyword evidence="4" id="KW-1133">Transmembrane helix</keyword>
<sequence length="482" mass="51854">MGLFAKPTAQPAAQPVAKPKPPERPRFQIGPLPIPHSMEHRGWLLSGAPGTGKTVVITGMLDTIIPRGDSGFVADRSGIYLSRYYNPERDVILSPLDARGVDWSPLAEFEGDDNYSAQTIAQSIIPDGSGESAQWNAGAQIALTAILEHCFDNHLNNAEILRFAVRADLDELSEIFKGKAAEAQVAPGNEKMFGSIRAIIAAYIMPYQRLAPDAGRHSFSIKQHIKSGNQGWLFFNYTTPQMMPLRKILCAMADIWCEAVMTLPPDEGRRQWLVLDEFSSIGRMNGIANYVANARKHGGCSILGVQSIYQGYDEYTENTFLGMISSLNNQLILRTADGKTAEYLSNNLGNRQESRYIHSTNSSQGSSSTGASSNQGESYAQQLVVEKNFLEGELLSLPDLHAVIKLAGAARPTVIEINLPARKPPVAEPFVARVRAPAPTPAPAPAQPPAPAAPAAEAAGLEDLDAALQPPAAPAPAAGIDL</sequence>
<feature type="region of interest" description="Disordered" evidence="6">
    <location>
        <begin position="354"/>
        <end position="375"/>
    </location>
</feature>
<reference evidence="8" key="1">
    <citation type="submission" date="2016-10" db="EMBL/GenBank/DDBJ databases">
        <title>Sequence of Gallionella enrichment culture.</title>
        <authorList>
            <person name="Poehlein A."/>
            <person name="Muehling M."/>
            <person name="Daniel R."/>
        </authorList>
    </citation>
    <scope>NUCLEOTIDE SEQUENCE</scope>
</reference>
<dbReference type="Pfam" id="PF10412">
    <property type="entry name" value="TrwB_AAD_bind"/>
    <property type="match status" value="1"/>
</dbReference>
<keyword evidence="3" id="KW-0812">Transmembrane</keyword>
<dbReference type="InterPro" id="IPR027417">
    <property type="entry name" value="P-loop_NTPase"/>
</dbReference>
<comment type="subcellular location">
    <subcellularLocation>
        <location evidence="1">Cell membrane</location>
        <topology evidence="1">Multi-pass membrane protein</topology>
    </subcellularLocation>
</comment>
<feature type="domain" description="Type IV secretion system coupling protein TraD DNA-binding" evidence="7">
    <location>
        <begin position="27"/>
        <end position="412"/>
    </location>
</feature>
<feature type="compositionally biased region" description="Pro residues" evidence="6">
    <location>
        <begin position="438"/>
        <end position="452"/>
    </location>
</feature>
<keyword evidence="5" id="KW-0472">Membrane</keyword>
<feature type="region of interest" description="Disordered" evidence="6">
    <location>
        <begin position="1"/>
        <end position="26"/>
    </location>
</feature>
<dbReference type="InterPro" id="IPR051539">
    <property type="entry name" value="T4SS-coupling_protein"/>
</dbReference>
<gene>
    <name evidence="8" type="primary">traD_1</name>
    <name evidence="8" type="ORF">GALL_152210</name>
</gene>
<protein>
    <submittedName>
        <fullName evidence="8">Coupling protein TraD</fullName>
    </submittedName>
</protein>
<dbReference type="EMBL" id="MLJW01000072">
    <property type="protein sequence ID" value="OIR02767.1"/>
    <property type="molecule type" value="Genomic_DNA"/>
</dbReference>
<feature type="region of interest" description="Disordered" evidence="6">
    <location>
        <begin position="437"/>
        <end position="482"/>
    </location>
</feature>
<dbReference type="Gene3D" id="3.40.50.300">
    <property type="entry name" value="P-loop containing nucleotide triphosphate hydrolases"/>
    <property type="match status" value="1"/>
</dbReference>
<dbReference type="AlphaFoldDB" id="A0A1J5S3D6"/>
<evidence type="ECO:0000259" key="7">
    <source>
        <dbReference type="Pfam" id="PF10412"/>
    </source>
</evidence>
<evidence type="ECO:0000256" key="6">
    <source>
        <dbReference type="SAM" id="MobiDB-lite"/>
    </source>
</evidence>
<evidence type="ECO:0000256" key="1">
    <source>
        <dbReference type="ARBA" id="ARBA00004651"/>
    </source>
</evidence>
<evidence type="ECO:0000313" key="8">
    <source>
        <dbReference type="EMBL" id="OIR02767.1"/>
    </source>
</evidence>
<feature type="compositionally biased region" description="Low complexity" evidence="6">
    <location>
        <begin position="466"/>
        <end position="482"/>
    </location>
</feature>
<feature type="compositionally biased region" description="Low complexity" evidence="6">
    <location>
        <begin position="1"/>
        <end position="17"/>
    </location>
</feature>
<dbReference type="PANTHER" id="PTHR37937:SF1">
    <property type="entry name" value="CONJUGATIVE TRANSFER: DNA TRANSPORT"/>
    <property type="match status" value="1"/>
</dbReference>
<evidence type="ECO:0000256" key="3">
    <source>
        <dbReference type="ARBA" id="ARBA00022692"/>
    </source>
</evidence>
<proteinExistence type="predicted"/>